<dbReference type="RefSeq" id="WP_249737133.1">
    <property type="nucleotide sequence ID" value="NZ_JAKNCJ010000002.1"/>
</dbReference>
<dbReference type="InterPro" id="IPR012925">
    <property type="entry name" value="TipAS_dom"/>
</dbReference>
<feature type="coiled-coil region" evidence="2">
    <location>
        <begin position="169"/>
        <end position="196"/>
    </location>
</feature>
<dbReference type="Gene3D" id="1.10.490.50">
    <property type="entry name" value="Antibiotic binding domain of TipA-like multidrug resistance regulators"/>
    <property type="match status" value="1"/>
</dbReference>
<evidence type="ECO:0000313" key="5">
    <source>
        <dbReference type="EMBL" id="MCL6423037.1"/>
    </source>
</evidence>
<dbReference type="EMBL" id="JAKNCJ010000002">
    <property type="protein sequence ID" value="MCL6423037.1"/>
    <property type="molecule type" value="Genomic_DNA"/>
</dbReference>
<feature type="region of interest" description="Disordered" evidence="3">
    <location>
        <begin position="1"/>
        <end position="20"/>
    </location>
</feature>
<feature type="compositionally biased region" description="Polar residues" evidence="3">
    <location>
        <begin position="8"/>
        <end position="20"/>
    </location>
</feature>
<keyword evidence="2" id="KW-0175">Coiled coil</keyword>
<dbReference type="InterPro" id="IPR009061">
    <property type="entry name" value="DNA-bd_dom_put_sf"/>
</dbReference>
<evidence type="ECO:0000256" key="1">
    <source>
        <dbReference type="ARBA" id="ARBA00023125"/>
    </source>
</evidence>
<keyword evidence="1" id="KW-0238">DNA-binding</keyword>
<dbReference type="CDD" id="cd01106">
    <property type="entry name" value="HTH_TipAL-Mta"/>
    <property type="match status" value="1"/>
</dbReference>
<dbReference type="PRINTS" id="PR00040">
    <property type="entry name" value="HTHMERR"/>
</dbReference>
<protein>
    <submittedName>
        <fullName evidence="5">MerR family transcriptional regulator</fullName>
    </submittedName>
</protein>
<dbReference type="InterPro" id="IPR036244">
    <property type="entry name" value="TipA-like_antibiotic-bd"/>
</dbReference>
<dbReference type="PANTHER" id="PTHR30204">
    <property type="entry name" value="REDOX-CYCLING DRUG-SENSING TRANSCRIPTIONAL ACTIVATOR SOXR"/>
    <property type="match status" value="1"/>
</dbReference>
<name>A0ABT0QZG3_9MICO</name>
<dbReference type="InterPro" id="IPR047057">
    <property type="entry name" value="MerR_fam"/>
</dbReference>
<dbReference type="SUPFAM" id="SSF46955">
    <property type="entry name" value="Putative DNA-binding domain"/>
    <property type="match status" value="1"/>
</dbReference>
<dbReference type="SMART" id="SM00422">
    <property type="entry name" value="HTH_MERR"/>
    <property type="match status" value="1"/>
</dbReference>
<evidence type="ECO:0000313" key="6">
    <source>
        <dbReference type="Proteomes" id="UP001203761"/>
    </source>
</evidence>
<gene>
    <name evidence="5" type="ORF">Bequi_06480</name>
</gene>
<dbReference type="InterPro" id="IPR000551">
    <property type="entry name" value="MerR-type_HTH_dom"/>
</dbReference>
<dbReference type="SUPFAM" id="SSF89082">
    <property type="entry name" value="Antibiotic binding domain of TipA-like multidrug resistance regulators"/>
    <property type="match status" value="1"/>
</dbReference>
<dbReference type="Pfam" id="PF07739">
    <property type="entry name" value="TipAS"/>
    <property type="match status" value="1"/>
</dbReference>
<dbReference type="Proteomes" id="UP001203761">
    <property type="component" value="Unassembled WGS sequence"/>
</dbReference>
<feature type="domain" description="HTH merR-type" evidence="4">
    <location>
        <begin position="18"/>
        <end position="87"/>
    </location>
</feature>
<evidence type="ECO:0000256" key="2">
    <source>
        <dbReference type="SAM" id="Coils"/>
    </source>
</evidence>
<keyword evidence="6" id="KW-1185">Reference proteome</keyword>
<evidence type="ECO:0000256" key="3">
    <source>
        <dbReference type="SAM" id="MobiDB-lite"/>
    </source>
</evidence>
<dbReference type="Gene3D" id="1.10.1660.10">
    <property type="match status" value="1"/>
</dbReference>
<comment type="caution">
    <text evidence="5">The sequence shown here is derived from an EMBL/GenBank/DDBJ whole genome shotgun (WGS) entry which is preliminary data.</text>
</comment>
<sequence length="277" mass="30978">MDERSPRLSGTSTQSDTEMTVGQTAAAIGISVRTLHHWDAIGLVVPSARTHSGYRLYDSADAARLHRVLVYRELGFPLERIRQLLDDPCVLEGEHLLAQRALLNDRIARLQQMVCAVDSMMEANTMNTPLTPRQQADAFGADWSDAYAAEAEERWGGTPEWEQSERVKAQMTSADFAQAKAEMEELDERLAEAKRRGVAPGSPEADALAGEHRERAIGRWFSVTPSKHALIARGYTGDPRFTRYYDDREPGLAAWLREVIEARAVRDGVDLETIAWE</sequence>
<evidence type="ECO:0000259" key="4">
    <source>
        <dbReference type="PROSITE" id="PS50937"/>
    </source>
</evidence>
<dbReference type="PROSITE" id="PS50937">
    <property type="entry name" value="HTH_MERR_2"/>
    <property type="match status" value="1"/>
</dbReference>
<dbReference type="Pfam" id="PF13411">
    <property type="entry name" value="MerR_1"/>
    <property type="match status" value="1"/>
</dbReference>
<organism evidence="5 6">
    <name type="scientific">Brachybacterium equifaecis</name>
    <dbReference type="NCBI Taxonomy" id="2910770"/>
    <lineage>
        <taxon>Bacteria</taxon>
        <taxon>Bacillati</taxon>
        <taxon>Actinomycetota</taxon>
        <taxon>Actinomycetes</taxon>
        <taxon>Micrococcales</taxon>
        <taxon>Dermabacteraceae</taxon>
        <taxon>Brachybacterium</taxon>
    </lineage>
</organism>
<proteinExistence type="predicted"/>
<reference evidence="5" key="1">
    <citation type="submission" date="2022-02" db="EMBL/GenBank/DDBJ databases">
        <authorList>
            <person name="Lee M."/>
            <person name="Kim S.-J."/>
            <person name="Jung M.-Y."/>
        </authorList>
    </citation>
    <scope>NUCLEOTIDE SEQUENCE</scope>
    <source>
        <strain evidence="5">JHP9</strain>
    </source>
</reference>
<dbReference type="PANTHER" id="PTHR30204:SF93">
    <property type="entry name" value="HTH MERR-TYPE DOMAIN-CONTAINING PROTEIN"/>
    <property type="match status" value="1"/>
</dbReference>
<accession>A0ABT0QZG3</accession>